<dbReference type="InterPro" id="IPR036318">
    <property type="entry name" value="FAD-bd_PCMH-like_sf"/>
</dbReference>
<evidence type="ECO:0000256" key="1">
    <source>
        <dbReference type="ARBA" id="ARBA00022630"/>
    </source>
</evidence>
<dbReference type="SUPFAM" id="SSF56176">
    <property type="entry name" value="FAD-binding/transporter-associated domain-like"/>
    <property type="match status" value="1"/>
</dbReference>
<evidence type="ECO:0000256" key="2">
    <source>
        <dbReference type="ARBA" id="ARBA00022827"/>
    </source>
</evidence>
<dbReference type="InterPro" id="IPR016169">
    <property type="entry name" value="FAD-bd_PCMH_sub2"/>
</dbReference>
<dbReference type="RefSeq" id="WP_185672569.1">
    <property type="nucleotide sequence ID" value="NZ_JACJVP010000051.1"/>
</dbReference>
<accession>A0A7X0RYC3</accession>
<dbReference type="EMBL" id="JACJVP010000051">
    <property type="protein sequence ID" value="MBB6674716.1"/>
    <property type="molecule type" value="Genomic_DNA"/>
</dbReference>
<dbReference type="GO" id="GO:0016491">
    <property type="term" value="F:oxidoreductase activity"/>
    <property type="evidence" value="ECO:0007669"/>
    <property type="project" value="UniProtKB-KW"/>
</dbReference>
<dbReference type="InterPro" id="IPR016167">
    <property type="entry name" value="FAD-bd_PCMH_sub1"/>
</dbReference>
<keyword evidence="2" id="KW-0274">FAD</keyword>
<comment type="caution">
    <text evidence="5">The sequence shown here is derived from an EMBL/GenBank/DDBJ whole genome shotgun (WGS) entry which is preliminary data.</text>
</comment>
<dbReference type="Gene3D" id="3.30.390.50">
    <property type="entry name" value="CO dehydrogenase flavoprotein, C-terminal domain"/>
    <property type="match status" value="1"/>
</dbReference>
<dbReference type="GO" id="GO:0071949">
    <property type="term" value="F:FAD binding"/>
    <property type="evidence" value="ECO:0007669"/>
    <property type="project" value="InterPro"/>
</dbReference>
<evidence type="ECO:0000256" key="3">
    <source>
        <dbReference type="ARBA" id="ARBA00023002"/>
    </source>
</evidence>
<dbReference type="PANTHER" id="PTHR42659">
    <property type="entry name" value="XANTHINE DEHYDROGENASE SUBUNIT C-RELATED"/>
    <property type="match status" value="1"/>
</dbReference>
<feature type="domain" description="FAD-binding PCMH-type" evidence="4">
    <location>
        <begin position="1"/>
        <end position="174"/>
    </location>
</feature>
<dbReference type="InterPro" id="IPR005107">
    <property type="entry name" value="CO_DH_flav_C"/>
</dbReference>
<keyword evidence="6" id="KW-1185">Reference proteome</keyword>
<dbReference type="Pfam" id="PF00941">
    <property type="entry name" value="FAD_binding_5"/>
    <property type="match status" value="1"/>
</dbReference>
<dbReference type="SUPFAM" id="SSF55447">
    <property type="entry name" value="CO dehydrogenase flavoprotein C-terminal domain-like"/>
    <property type="match status" value="1"/>
</dbReference>
<evidence type="ECO:0000313" key="5">
    <source>
        <dbReference type="EMBL" id="MBB6674716.1"/>
    </source>
</evidence>
<dbReference type="Proteomes" id="UP000547209">
    <property type="component" value="Unassembled WGS sequence"/>
</dbReference>
<reference evidence="5 6" key="1">
    <citation type="submission" date="2020-08" db="EMBL/GenBank/DDBJ databases">
        <title>Cohnella phylogeny.</title>
        <authorList>
            <person name="Dunlap C."/>
        </authorList>
    </citation>
    <scope>NUCLEOTIDE SEQUENCE [LARGE SCALE GENOMIC DNA]</scope>
    <source>
        <strain evidence="5 6">DSM 28246</strain>
    </source>
</reference>
<protein>
    <submittedName>
        <fullName evidence="5">FAD binding domain-containing protein</fullName>
    </submittedName>
</protein>
<gene>
    <name evidence="5" type="ORF">H7C19_28950</name>
</gene>
<evidence type="ECO:0000313" key="6">
    <source>
        <dbReference type="Proteomes" id="UP000547209"/>
    </source>
</evidence>
<keyword evidence="1" id="KW-0285">Flavoprotein</keyword>
<name>A0A7X0RYC3_9BACL</name>
<dbReference type="PROSITE" id="PS51387">
    <property type="entry name" value="FAD_PCMH"/>
    <property type="match status" value="1"/>
</dbReference>
<dbReference type="InterPro" id="IPR051312">
    <property type="entry name" value="Diverse_Substr_Oxidored"/>
</dbReference>
<dbReference type="InterPro" id="IPR036683">
    <property type="entry name" value="CO_DH_flav_C_dom_sf"/>
</dbReference>
<dbReference type="InterPro" id="IPR002346">
    <property type="entry name" value="Mopterin_DH_FAD-bd"/>
</dbReference>
<keyword evidence="3" id="KW-0560">Oxidoreductase</keyword>
<sequence length="281" mass="30831">MIPYPFDYYQPATVGEAVALFVDLDARGKQPLYFSGGTEIITLGRINEVYTEAVIDVKRIPDCREIGRRSGAFVWGAALTLSEIHDARLFPLLGETGAGVADRTSRNKITLGGNVCGRFIYKEAVLPLLLTDSPLRIAGPGGERTAPIGQLFDRTLRLGRGELLVQAMTDVRYAAFPYVTDKRRKGSAIDYPLLTVAAIRAEEGIRLAFSGVCAFPFRSTEMELILNRREVPAEERIATAIARLPAPILNDIKGSALYREYVLKVTLGETLERLEKGVAIG</sequence>
<dbReference type="Gene3D" id="3.30.465.10">
    <property type="match status" value="1"/>
</dbReference>
<organism evidence="5 6">
    <name type="scientific">Cohnella nanjingensis</name>
    <dbReference type="NCBI Taxonomy" id="1387779"/>
    <lineage>
        <taxon>Bacteria</taxon>
        <taxon>Bacillati</taxon>
        <taxon>Bacillota</taxon>
        <taxon>Bacilli</taxon>
        <taxon>Bacillales</taxon>
        <taxon>Paenibacillaceae</taxon>
        <taxon>Cohnella</taxon>
    </lineage>
</organism>
<dbReference type="PANTHER" id="PTHR42659:SF2">
    <property type="entry name" value="XANTHINE DEHYDROGENASE SUBUNIT C-RELATED"/>
    <property type="match status" value="1"/>
</dbReference>
<evidence type="ECO:0000259" key="4">
    <source>
        <dbReference type="PROSITE" id="PS51387"/>
    </source>
</evidence>
<dbReference type="AlphaFoldDB" id="A0A7X0RYC3"/>
<dbReference type="SMART" id="SM01092">
    <property type="entry name" value="CO_deh_flav_C"/>
    <property type="match status" value="1"/>
</dbReference>
<proteinExistence type="predicted"/>
<dbReference type="Gene3D" id="3.30.43.10">
    <property type="entry name" value="Uridine Diphospho-n-acetylenolpyruvylglucosamine Reductase, domain 2"/>
    <property type="match status" value="1"/>
</dbReference>
<dbReference type="InterPro" id="IPR016166">
    <property type="entry name" value="FAD-bd_PCMH"/>
</dbReference>